<protein>
    <submittedName>
        <fullName evidence="10">Glucose-methanol-choline (GMC) oxidoreductase family protein</fullName>
    </submittedName>
</protein>
<reference evidence="10" key="1">
    <citation type="submission" date="2019-09" db="EMBL/GenBank/DDBJ databases">
        <title>Draft genome information of white flower Hibiscus syriacus.</title>
        <authorList>
            <person name="Kim Y.-M."/>
        </authorList>
    </citation>
    <scope>NUCLEOTIDE SEQUENCE [LARGE SCALE GENOMIC DNA]</scope>
    <source>
        <strain evidence="10">YM2019G1</strain>
    </source>
</reference>
<sequence length="572" mass="62598">MWRACASKRAFRIGVLCAILTPVAKVMAKRLKHTQNDPNKEHVTINSRLCADLPTHGISAPSTCNLTAQHHLSRIPLHHDGGSGVLNSSSRGKRMSCEVSTVLVLERGGSPYRKPGKTDKGNFLLTLLDPSPDSYAEVFVTEDGVYNHRARVLGGGSVAGFYLYAETEFVKVSGLDEALVNDSYRWVEKKVVFEAPVLQWQSAVRDGLLEAGVLPFNGITYDNVNGTKIGSTIFDEDDHRHSAADLLEYADPKNIKVYLHATVHKIIATTETVGSRPKVEGVIYKDALGVRHTAFLTKDPKSGIIVTAGAIGSSQLLMLSGIGPAQHLKELGIKVVMDQPMVGQDMADNTLNGLFIPSPTPVELSLISAVGIYLPSNYILPGSGLNLAPSFGWISEFFLRVINKTDIGSFFDKRLNGGIIVQKVARPLSKGNIELRSTDPNDTPKVTFNYFKEPEDLKPCVQGMQTVINVVNSKAFSKFRYQTISTQQLLNLVAALPLNQRPRNANTTKSLEQFCNDTVMTFWHHYGGCQVGKVVDQDYKVLGLDGLRVIDASTFNFTPGTNPQATIMMLGR</sequence>
<dbReference type="PROSITE" id="PS00624">
    <property type="entry name" value="GMC_OXRED_2"/>
    <property type="match status" value="1"/>
</dbReference>
<name>A0A6A3AP82_HIBSY</name>
<keyword evidence="7" id="KW-1015">Disulfide bond</keyword>
<keyword evidence="3" id="KW-0285">Flavoprotein</keyword>
<evidence type="ECO:0000259" key="9">
    <source>
        <dbReference type="PROSITE" id="PS00624"/>
    </source>
</evidence>
<keyword evidence="4 8" id="KW-0732">Signal</keyword>
<dbReference type="PIRSF" id="PIRSF000137">
    <property type="entry name" value="Alcohol_oxidase"/>
    <property type="match status" value="1"/>
</dbReference>
<dbReference type="AlphaFoldDB" id="A0A6A3AP82"/>
<organism evidence="10 11">
    <name type="scientific">Hibiscus syriacus</name>
    <name type="common">Rose of Sharon</name>
    <dbReference type="NCBI Taxonomy" id="106335"/>
    <lineage>
        <taxon>Eukaryota</taxon>
        <taxon>Viridiplantae</taxon>
        <taxon>Streptophyta</taxon>
        <taxon>Embryophyta</taxon>
        <taxon>Tracheophyta</taxon>
        <taxon>Spermatophyta</taxon>
        <taxon>Magnoliopsida</taxon>
        <taxon>eudicotyledons</taxon>
        <taxon>Gunneridae</taxon>
        <taxon>Pentapetalae</taxon>
        <taxon>rosids</taxon>
        <taxon>malvids</taxon>
        <taxon>Malvales</taxon>
        <taxon>Malvaceae</taxon>
        <taxon>Malvoideae</taxon>
        <taxon>Hibiscus</taxon>
    </lineage>
</organism>
<evidence type="ECO:0000256" key="8">
    <source>
        <dbReference type="SAM" id="SignalP"/>
    </source>
</evidence>
<evidence type="ECO:0000256" key="2">
    <source>
        <dbReference type="ARBA" id="ARBA00010790"/>
    </source>
</evidence>
<dbReference type="InterPro" id="IPR036188">
    <property type="entry name" value="FAD/NAD-bd_sf"/>
</dbReference>
<dbReference type="InterPro" id="IPR000172">
    <property type="entry name" value="GMC_OxRdtase_N"/>
</dbReference>
<feature type="chain" id="PRO_5025614045" evidence="8">
    <location>
        <begin position="29"/>
        <end position="572"/>
    </location>
</feature>
<evidence type="ECO:0000313" key="10">
    <source>
        <dbReference type="EMBL" id="KAE8704682.1"/>
    </source>
</evidence>
<dbReference type="EMBL" id="VEPZ02000991">
    <property type="protein sequence ID" value="KAE8704682.1"/>
    <property type="molecule type" value="Genomic_DNA"/>
</dbReference>
<comment type="cofactor">
    <cofactor evidence="1 6">
        <name>FAD</name>
        <dbReference type="ChEBI" id="CHEBI:57692"/>
    </cofactor>
</comment>
<dbReference type="Gene3D" id="3.50.50.60">
    <property type="entry name" value="FAD/NAD(P)-binding domain"/>
    <property type="match status" value="1"/>
</dbReference>
<dbReference type="Pfam" id="PF05199">
    <property type="entry name" value="GMC_oxred_C"/>
    <property type="match status" value="1"/>
</dbReference>
<evidence type="ECO:0000256" key="5">
    <source>
        <dbReference type="ARBA" id="ARBA00022827"/>
    </source>
</evidence>
<dbReference type="InterPro" id="IPR012132">
    <property type="entry name" value="GMC_OxRdtase"/>
</dbReference>
<feature type="signal peptide" evidence="8">
    <location>
        <begin position="1"/>
        <end position="28"/>
    </location>
</feature>
<dbReference type="PANTHER" id="PTHR45968:SF31">
    <property type="entry name" value="GLUCOSE-METHANOL-CHOLINE (GMC) OXIDOREDUCTASE FAMILY PROTEIN"/>
    <property type="match status" value="1"/>
</dbReference>
<dbReference type="GO" id="GO:0050660">
    <property type="term" value="F:flavin adenine dinucleotide binding"/>
    <property type="evidence" value="ECO:0007669"/>
    <property type="project" value="InterPro"/>
</dbReference>
<gene>
    <name evidence="10" type="ORF">F3Y22_tig00110447pilonHSYRG00019</name>
</gene>
<comment type="caution">
    <text evidence="10">The sequence shown here is derived from an EMBL/GenBank/DDBJ whole genome shotgun (WGS) entry which is preliminary data.</text>
</comment>
<dbReference type="InterPro" id="IPR007867">
    <property type="entry name" value="GMC_OxRtase_C"/>
</dbReference>
<keyword evidence="5 6" id="KW-0274">FAD</keyword>
<dbReference type="SUPFAM" id="SSF54373">
    <property type="entry name" value="FAD-linked reductases, C-terminal domain"/>
    <property type="match status" value="1"/>
</dbReference>
<evidence type="ECO:0000256" key="4">
    <source>
        <dbReference type="ARBA" id="ARBA00022729"/>
    </source>
</evidence>
<evidence type="ECO:0000256" key="6">
    <source>
        <dbReference type="PIRSR" id="PIRSR000137-2"/>
    </source>
</evidence>
<dbReference type="SUPFAM" id="SSF51905">
    <property type="entry name" value="FAD/NAD(P)-binding domain"/>
    <property type="match status" value="1"/>
</dbReference>
<dbReference type="Gene3D" id="3.30.410.40">
    <property type="match status" value="1"/>
</dbReference>
<feature type="disulfide bond" evidence="7">
    <location>
        <begin position="460"/>
        <end position="515"/>
    </location>
</feature>
<feature type="binding site" evidence="6">
    <location>
        <begin position="563"/>
        <end position="564"/>
    </location>
    <ligand>
        <name>FAD</name>
        <dbReference type="ChEBI" id="CHEBI:57692"/>
    </ligand>
</feature>
<accession>A0A6A3AP82</accession>
<dbReference type="GO" id="GO:0016614">
    <property type="term" value="F:oxidoreductase activity, acting on CH-OH group of donors"/>
    <property type="evidence" value="ECO:0007669"/>
    <property type="project" value="InterPro"/>
</dbReference>
<dbReference type="PANTHER" id="PTHR45968">
    <property type="entry name" value="OSJNBA0019K04.7 PROTEIN"/>
    <property type="match status" value="1"/>
</dbReference>
<evidence type="ECO:0000313" key="11">
    <source>
        <dbReference type="Proteomes" id="UP000436088"/>
    </source>
</evidence>
<dbReference type="InterPro" id="IPR051871">
    <property type="entry name" value="GMC_Oxidoreductase-Related"/>
</dbReference>
<proteinExistence type="inferred from homology"/>
<dbReference type="Pfam" id="PF00732">
    <property type="entry name" value="GMC_oxred_N"/>
    <property type="match status" value="1"/>
</dbReference>
<evidence type="ECO:0000256" key="3">
    <source>
        <dbReference type="ARBA" id="ARBA00022630"/>
    </source>
</evidence>
<evidence type="ECO:0000256" key="1">
    <source>
        <dbReference type="ARBA" id="ARBA00001974"/>
    </source>
</evidence>
<feature type="binding site" evidence="6">
    <location>
        <begin position="523"/>
        <end position="524"/>
    </location>
    <ligand>
        <name>FAD</name>
        <dbReference type="ChEBI" id="CHEBI:57692"/>
    </ligand>
</feature>
<feature type="binding site" evidence="6">
    <location>
        <position position="152"/>
    </location>
    <ligand>
        <name>FAD</name>
        <dbReference type="ChEBI" id="CHEBI:57692"/>
    </ligand>
</feature>
<feature type="binding site" evidence="6">
    <location>
        <position position="263"/>
    </location>
    <ligand>
        <name>FAD</name>
        <dbReference type="ChEBI" id="CHEBI:57692"/>
    </ligand>
</feature>
<keyword evidence="11" id="KW-1185">Reference proteome</keyword>
<feature type="domain" description="Glucose-methanol-choline oxidoreductase N-terminal" evidence="9">
    <location>
        <begin position="309"/>
        <end position="323"/>
    </location>
</feature>
<comment type="similarity">
    <text evidence="2">Belongs to the GMC oxidoreductase family.</text>
</comment>
<dbReference type="Proteomes" id="UP000436088">
    <property type="component" value="Unassembled WGS sequence"/>
</dbReference>
<evidence type="ECO:0000256" key="7">
    <source>
        <dbReference type="PIRSR" id="PIRSR000137-3"/>
    </source>
</evidence>